<keyword evidence="4 11" id="KW-0732">Signal</keyword>
<dbReference type="SMART" id="SM00768">
    <property type="entry name" value="X8"/>
    <property type="match status" value="1"/>
</dbReference>
<dbReference type="InterPro" id="IPR000490">
    <property type="entry name" value="Glyco_hydro_17"/>
</dbReference>
<dbReference type="Pfam" id="PF07983">
    <property type="entry name" value="X8"/>
    <property type="match status" value="1"/>
</dbReference>
<feature type="signal peptide" evidence="11">
    <location>
        <begin position="1"/>
        <end position="18"/>
    </location>
</feature>
<dbReference type="Gene3D" id="3.20.20.80">
    <property type="entry name" value="Glycosidases"/>
    <property type="match status" value="1"/>
</dbReference>
<organism evidence="13 14">
    <name type="scientific">Protea cynaroides</name>
    <dbReference type="NCBI Taxonomy" id="273540"/>
    <lineage>
        <taxon>Eukaryota</taxon>
        <taxon>Viridiplantae</taxon>
        <taxon>Streptophyta</taxon>
        <taxon>Embryophyta</taxon>
        <taxon>Tracheophyta</taxon>
        <taxon>Spermatophyta</taxon>
        <taxon>Magnoliopsida</taxon>
        <taxon>Proteales</taxon>
        <taxon>Proteaceae</taxon>
        <taxon>Protea</taxon>
    </lineage>
</organism>
<evidence type="ECO:0000256" key="2">
    <source>
        <dbReference type="ARBA" id="ARBA00008773"/>
    </source>
</evidence>
<keyword evidence="14" id="KW-1185">Reference proteome</keyword>
<gene>
    <name evidence="13" type="ORF">NE237_008953</name>
</gene>
<dbReference type="InterPro" id="IPR012946">
    <property type="entry name" value="X8"/>
</dbReference>
<evidence type="ECO:0000256" key="5">
    <source>
        <dbReference type="ARBA" id="ARBA00022801"/>
    </source>
</evidence>
<dbReference type="GO" id="GO:0042973">
    <property type="term" value="F:glucan endo-1,3-beta-D-glucosidase activity"/>
    <property type="evidence" value="ECO:0007669"/>
    <property type="project" value="UniProtKB-EC"/>
</dbReference>
<feature type="domain" description="X8" evidence="12">
    <location>
        <begin position="361"/>
        <end position="445"/>
    </location>
</feature>
<dbReference type="AlphaFoldDB" id="A0A9Q0KWH9"/>
<dbReference type="FunFam" id="3.20.20.80:FF:000002">
    <property type="entry name" value="Glucan endo-1,3-beta-glucosidase 3"/>
    <property type="match status" value="1"/>
</dbReference>
<dbReference type="PROSITE" id="PS00587">
    <property type="entry name" value="GLYCOSYL_HYDROL_F17"/>
    <property type="match status" value="1"/>
</dbReference>
<dbReference type="FunFam" id="1.20.58.1040:FF:000003">
    <property type="entry name" value="glucan endo-1,3-beta-glucosidase 7"/>
    <property type="match status" value="1"/>
</dbReference>
<keyword evidence="8 10" id="KW-0326">Glycosidase</keyword>
<evidence type="ECO:0000256" key="8">
    <source>
        <dbReference type="ARBA" id="ARBA00023295"/>
    </source>
</evidence>
<keyword evidence="7" id="KW-1015">Disulfide bond</keyword>
<dbReference type="EMBL" id="JAMYWD010000002">
    <property type="protein sequence ID" value="KAJ4978173.1"/>
    <property type="molecule type" value="Genomic_DNA"/>
</dbReference>
<dbReference type="Pfam" id="PF00332">
    <property type="entry name" value="Glyco_hydro_17"/>
    <property type="match status" value="1"/>
</dbReference>
<dbReference type="SUPFAM" id="SSF51445">
    <property type="entry name" value="(Trans)glycosidases"/>
    <property type="match status" value="1"/>
</dbReference>
<evidence type="ECO:0000256" key="4">
    <source>
        <dbReference type="ARBA" id="ARBA00022729"/>
    </source>
</evidence>
<evidence type="ECO:0000256" key="6">
    <source>
        <dbReference type="ARBA" id="ARBA00022821"/>
    </source>
</evidence>
<keyword evidence="6" id="KW-0611">Plant defense</keyword>
<dbReference type="Proteomes" id="UP001141806">
    <property type="component" value="Unassembled WGS sequence"/>
</dbReference>
<comment type="caution">
    <text evidence="13">The sequence shown here is derived from an EMBL/GenBank/DDBJ whole genome shotgun (WGS) entry which is preliminary data.</text>
</comment>
<evidence type="ECO:0000256" key="7">
    <source>
        <dbReference type="ARBA" id="ARBA00023157"/>
    </source>
</evidence>
<dbReference type="Gene3D" id="1.20.58.1040">
    <property type="match status" value="1"/>
</dbReference>
<proteinExistence type="inferred from homology"/>
<dbReference type="OrthoDB" id="1938138at2759"/>
<reference evidence="13" key="1">
    <citation type="journal article" date="2023" name="Plant J.">
        <title>The genome of the king protea, Protea cynaroides.</title>
        <authorList>
            <person name="Chang J."/>
            <person name="Duong T.A."/>
            <person name="Schoeman C."/>
            <person name="Ma X."/>
            <person name="Roodt D."/>
            <person name="Barker N."/>
            <person name="Li Z."/>
            <person name="Van de Peer Y."/>
            <person name="Mizrachi E."/>
        </authorList>
    </citation>
    <scope>NUCLEOTIDE SEQUENCE</scope>
    <source>
        <tissue evidence="13">Young leaves</tissue>
    </source>
</reference>
<dbReference type="GO" id="GO:0006952">
    <property type="term" value="P:defense response"/>
    <property type="evidence" value="ECO:0007669"/>
    <property type="project" value="UniProtKB-KW"/>
</dbReference>
<accession>A0A9Q0KWH9</accession>
<sequence length="447" mass="48277">MVKTGGLLLLFIFLLVSAVLVQDSAAIGVNYGSMGNNLPSSSQVAAFLKQSTIIDRVKLFDTNPDVLRAFANTGIAVTVTVGNGDIPSLTNLPTALAWVASYITPFHPQTLINRIAVGNEIMATGDKSLISKLLPAMKTLHNALKLAGINDIQVSTPHSLGILSASEPPSIGRFRRGYDRVIFAPMLQFHRDTKSPFMINPYPYFGYSAKTLNYALFKPNQGIYDKFTRITYTNMFDAQLDAVHSAMKLLGYGDVDIVVAETGWPSAGDPNQLGVNIDSARSFNGGVIKHVTSGRGTPLMPGRKFETYIFSLFNENLKPGPIAERNFGLFQPDFTPVYDVGILRAGQNPSTNASTPVAGKKWCVPTADASDAALQANIDYVCSSGLDCKPIQAGGSCFDPNTVRSHSSYIMNAYYQANGLHDFDCDFSNTGLITTSDPSYGSCQYLS</sequence>
<evidence type="ECO:0000313" key="13">
    <source>
        <dbReference type="EMBL" id="KAJ4978173.1"/>
    </source>
</evidence>
<dbReference type="InterPro" id="IPR017853">
    <property type="entry name" value="GH"/>
</dbReference>
<evidence type="ECO:0000256" key="9">
    <source>
        <dbReference type="RuleBase" id="RU004335"/>
    </source>
</evidence>
<keyword evidence="5 10" id="KW-0378">Hydrolase</keyword>
<evidence type="ECO:0000259" key="12">
    <source>
        <dbReference type="SMART" id="SM00768"/>
    </source>
</evidence>
<evidence type="ECO:0000256" key="10">
    <source>
        <dbReference type="RuleBase" id="RU004336"/>
    </source>
</evidence>
<protein>
    <recommendedName>
        <fullName evidence="3">glucan endo-1,3-beta-D-glucosidase</fullName>
        <ecNumber evidence="3">3.2.1.39</ecNumber>
    </recommendedName>
</protein>
<evidence type="ECO:0000256" key="3">
    <source>
        <dbReference type="ARBA" id="ARBA00012780"/>
    </source>
</evidence>
<evidence type="ECO:0000256" key="1">
    <source>
        <dbReference type="ARBA" id="ARBA00000382"/>
    </source>
</evidence>
<comment type="catalytic activity">
    <reaction evidence="1">
        <text>Hydrolysis of (1-&gt;3)-beta-D-glucosidic linkages in (1-&gt;3)-beta-D-glucans.</text>
        <dbReference type="EC" id="3.2.1.39"/>
    </reaction>
</comment>
<dbReference type="PANTHER" id="PTHR32227">
    <property type="entry name" value="GLUCAN ENDO-1,3-BETA-GLUCOSIDASE BG1-RELATED-RELATED"/>
    <property type="match status" value="1"/>
</dbReference>
<feature type="chain" id="PRO_5040149161" description="glucan endo-1,3-beta-D-glucosidase" evidence="11">
    <location>
        <begin position="19"/>
        <end position="447"/>
    </location>
</feature>
<dbReference type="EC" id="3.2.1.39" evidence="3"/>
<evidence type="ECO:0000313" key="14">
    <source>
        <dbReference type="Proteomes" id="UP001141806"/>
    </source>
</evidence>
<name>A0A9Q0KWH9_9MAGN</name>
<evidence type="ECO:0000256" key="11">
    <source>
        <dbReference type="SAM" id="SignalP"/>
    </source>
</evidence>
<dbReference type="GO" id="GO:0005975">
    <property type="term" value="P:carbohydrate metabolic process"/>
    <property type="evidence" value="ECO:0007669"/>
    <property type="project" value="InterPro"/>
</dbReference>
<dbReference type="InterPro" id="IPR044965">
    <property type="entry name" value="Glyco_hydro_17_plant"/>
</dbReference>
<comment type="similarity">
    <text evidence="2 9">Belongs to the glycosyl hydrolase 17 family.</text>
</comment>